<reference evidence="5" key="1">
    <citation type="submission" date="2024-03" db="EMBL/GenBank/DDBJ databases">
        <title>WGS assembly of Saponaria officinalis var. Norfolk2.</title>
        <authorList>
            <person name="Jenkins J."/>
            <person name="Shu S."/>
            <person name="Grimwood J."/>
            <person name="Barry K."/>
            <person name="Goodstein D."/>
            <person name="Schmutz J."/>
            <person name="Leebens-Mack J."/>
            <person name="Osbourn A."/>
        </authorList>
    </citation>
    <scope>NUCLEOTIDE SEQUENCE [LARGE SCALE GENOMIC DNA]</scope>
    <source>
        <strain evidence="5">JIC</strain>
    </source>
</reference>
<feature type="coiled-coil region" evidence="3">
    <location>
        <begin position="240"/>
        <end position="353"/>
    </location>
</feature>
<name>A0AAW1IJS5_SAPOF</name>
<dbReference type="PANTHER" id="PTHR32054:SF3">
    <property type="entry name" value="HEAVY CHAIN, PUTATIVE, EXPRESSED-RELATED"/>
    <property type="match status" value="1"/>
</dbReference>
<keyword evidence="6" id="KW-1185">Reference proteome</keyword>
<proteinExistence type="inferred from homology"/>
<dbReference type="AlphaFoldDB" id="A0AAW1IJS5"/>
<feature type="region of interest" description="Disordered" evidence="4">
    <location>
        <begin position="591"/>
        <end position="673"/>
    </location>
</feature>
<dbReference type="EMBL" id="JBDFQZ010000009">
    <property type="protein sequence ID" value="KAK9689631.1"/>
    <property type="molecule type" value="Genomic_DNA"/>
</dbReference>
<gene>
    <name evidence="5" type="ORF">RND81_09G072300</name>
</gene>
<evidence type="ECO:0000256" key="4">
    <source>
        <dbReference type="SAM" id="MobiDB-lite"/>
    </source>
</evidence>
<evidence type="ECO:0000313" key="5">
    <source>
        <dbReference type="EMBL" id="KAK9689631.1"/>
    </source>
</evidence>
<comment type="caution">
    <text evidence="5">The sequence shown here is derived from an EMBL/GenBank/DDBJ whole genome shotgun (WGS) entry which is preliminary data.</text>
</comment>
<evidence type="ECO:0000256" key="3">
    <source>
        <dbReference type="SAM" id="Coils"/>
    </source>
</evidence>
<evidence type="ECO:0008006" key="7">
    <source>
        <dbReference type="Google" id="ProtNLM"/>
    </source>
</evidence>
<evidence type="ECO:0000256" key="2">
    <source>
        <dbReference type="ARBA" id="ARBA00023054"/>
    </source>
</evidence>
<keyword evidence="2 3" id="KW-0175">Coiled coil</keyword>
<evidence type="ECO:0000313" key="6">
    <source>
        <dbReference type="Proteomes" id="UP001443914"/>
    </source>
</evidence>
<feature type="compositionally biased region" description="Basic and acidic residues" evidence="4">
    <location>
        <begin position="558"/>
        <end position="573"/>
    </location>
</feature>
<dbReference type="GO" id="GO:0009904">
    <property type="term" value="P:chloroplast accumulation movement"/>
    <property type="evidence" value="ECO:0007669"/>
    <property type="project" value="TreeGrafter"/>
</dbReference>
<dbReference type="InterPro" id="IPR008545">
    <property type="entry name" value="Web"/>
</dbReference>
<dbReference type="GO" id="GO:0005829">
    <property type="term" value="C:cytosol"/>
    <property type="evidence" value="ECO:0007669"/>
    <property type="project" value="TreeGrafter"/>
</dbReference>
<organism evidence="5 6">
    <name type="scientific">Saponaria officinalis</name>
    <name type="common">Common soapwort</name>
    <name type="synonym">Lychnis saponaria</name>
    <dbReference type="NCBI Taxonomy" id="3572"/>
    <lineage>
        <taxon>Eukaryota</taxon>
        <taxon>Viridiplantae</taxon>
        <taxon>Streptophyta</taxon>
        <taxon>Embryophyta</taxon>
        <taxon>Tracheophyta</taxon>
        <taxon>Spermatophyta</taxon>
        <taxon>Magnoliopsida</taxon>
        <taxon>eudicotyledons</taxon>
        <taxon>Gunneridae</taxon>
        <taxon>Pentapetalae</taxon>
        <taxon>Caryophyllales</taxon>
        <taxon>Caryophyllaceae</taxon>
        <taxon>Caryophylleae</taxon>
        <taxon>Saponaria</taxon>
    </lineage>
</organism>
<feature type="region of interest" description="Disordered" evidence="4">
    <location>
        <begin position="1"/>
        <end position="21"/>
    </location>
</feature>
<dbReference type="Proteomes" id="UP001443914">
    <property type="component" value="Unassembled WGS sequence"/>
</dbReference>
<feature type="coiled-coil region" evidence="3">
    <location>
        <begin position="389"/>
        <end position="451"/>
    </location>
</feature>
<evidence type="ECO:0000256" key="1">
    <source>
        <dbReference type="ARBA" id="ARBA00005485"/>
    </source>
</evidence>
<sequence>MVHSTGRPKNTGSPKVEVGEIDTRAPFQSVKDAVNLFGEVALSGRKTVIKKANPNSAERVLVKESELHLAQKELNKFKEQLKNAENTKSEARTELDKAKRTVENLTQKIKVLSESKESSLKAIEATKNHAQQLQDANIGKLDLTNGFRDDDSENARGEYTAVLSELNSTKQELAKIRQDFDTSLEAKASARKQAEGAEVAAKVNAERASEISMEISALKETIEQVRHASLKAQHEQAKTIADKDVERQSHKSRLEELSKKLQMSKQEFDPEVAKNLEAQLADATSEIEALKREVEIAKRSDLDSVKTVTLELDGAKASLQKILEEGNALQSQVESLQQELEMLRKDHTELKQKEAETESIAGNLHVKLRKCKSELEESLSEETKTNGATDEMIATLNQLTSETEKARREAEEMNMKAEELKKEAKATRVCLEEAEKKLAIALQEAEEAKVAEARALEQIQYLSERADVSRSSTSESGANITISKDEFEALTRKADESNHLAGMKMAAAMAQVEAVKASEDEAIQRLEAAKKEIEGMKAATEDALKKAEMAEAAKKAVEGELRRWRERDQKKAADTASRILAEAQAQTRSVVHATTQAQSKQQVPTQLRSTKSGPIDYTIPVQNASGKSNGGKRLENQRSSKSKKVLMPSISGIFNKKKSHGEGASPSYLPGEH</sequence>
<protein>
    <recommendedName>
        <fullName evidence="7">WEB family protein</fullName>
    </recommendedName>
</protein>
<dbReference type="Pfam" id="PF05701">
    <property type="entry name" value="WEMBL"/>
    <property type="match status" value="1"/>
</dbReference>
<accession>A0AAW1IJS5</accession>
<comment type="similarity">
    <text evidence="1">Belongs to the WEB family.</text>
</comment>
<feature type="coiled-coil region" evidence="3">
    <location>
        <begin position="60"/>
        <end position="115"/>
    </location>
</feature>
<dbReference type="GO" id="GO:0009903">
    <property type="term" value="P:chloroplast avoidance movement"/>
    <property type="evidence" value="ECO:0007669"/>
    <property type="project" value="TreeGrafter"/>
</dbReference>
<dbReference type="PANTHER" id="PTHR32054">
    <property type="entry name" value="HEAVY CHAIN, PUTATIVE, EXPRESSED-RELATED-RELATED"/>
    <property type="match status" value="1"/>
</dbReference>
<feature type="region of interest" description="Disordered" evidence="4">
    <location>
        <begin position="558"/>
        <end position="577"/>
    </location>
</feature>
<feature type="compositionally biased region" description="Polar residues" evidence="4">
    <location>
        <begin position="591"/>
        <end position="612"/>
    </location>
</feature>